<dbReference type="AlphaFoldDB" id="A0A967AUI0"/>
<dbReference type="InterPro" id="IPR000782">
    <property type="entry name" value="FAS1_domain"/>
</dbReference>
<dbReference type="RefSeq" id="WP_152573779.1">
    <property type="nucleotide sequence ID" value="NZ_VIKU02000002.1"/>
</dbReference>
<dbReference type="Gene3D" id="2.30.180.10">
    <property type="entry name" value="FAS1 domain"/>
    <property type="match status" value="1"/>
</dbReference>
<evidence type="ECO:0000313" key="3">
    <source>
        <dbReference type="EMBL" id="NHF59263.1"/>
    </source>
</evidence>
<dbReference type="InterPro" id="IPR050904">
    <property type="entry name" value="Adhesion/Biosynth-related"/>
</dbReference>
<comment type="caution">
    <text evidence="3">The sequence shown here is derived from an EMBL/GenBank/DDBJ whole genome shotgun (WGS) entry which is preliminary data.</text>
</comment>
<evidence type="ECO:0000313" key="4">
    <source>
        <dbReference type="Proteomes" id="UP000707206"/>
    </source>
</evidence>
<dbReference type="EMBL" id="VIKU02000002">
    <property type="protein sequence ID" value="NHF59263.1"/>
    <property type="molecule type" value="Genomic_DNA"/>
</dbReference>
<dbReference type="FunFam" id="2.30.180.10:FF:000032">
    <property type="entry name" value="Fasciclin domain-containing protein, putative"/>
    <property type="match status" value="1"/>
</dbReference>
<dbReference type="SMART" id="SM00554">
    <property type="entry name" value="FAS1"/>
    <property type="match status" value="1"/>
</dbReference>
<protein>
    <submittedName>
        <fullName evidence="3">Fasciclin domain-containing protein</fullName>
    </submittedName>
</protein>
<feature type="domain" description="FAS1" evidence="2">
    <location>
        <begin position="35"/>
        <end position="179"/>
    </location>
</feature>
<name>A0A967AUI0_9FLAO</name>
<dbReference type="SUPFAM" id="SSF82153">
    <property type="entry name" value="FAS1 domain"/>
    <property type="match status" value="1"/>
</dbReference>
<keyword evidence="4" id="KW-1185">Reference proteome</keyword>
<reference evidence="3" key="2">
    <citation type="submission" date="2020-03" db="EMBL/GenBank/DDBJ databases">
        <title>Flavobacteriaceae bacterium strain TP-CH-4, a member of the family Flavobacteriaceae isolated from a deep-sea seamount.</title>
        <authorList>
            <person name="Zhang D.-C."/>
        </authorList>
    </citation>
    <scope>NUCLEOTIDE SEQUENCE</scope>
    <source>
        <strain evidence="3">TP-CH-4</strain>
    </source>
</reference>
<dbReference type="Pfam" id="PF02469">
    <property type="entry name" value="Fasciclin"/>
    <property type="match status" value="1"/>
</dbReference>
<proteinExistence type="predicted"/>
<keyword evidence="1" id="KW-0732">Signal</keyword>
<gene>
    <name evidence="3" type="ORF">FK220_007920</name>
</gene>
<dbReference type="PROSITE" id="PS50213">
    <property type="entry name" value="FAS1"/>
    <property type="match status" value="1"/>
</dbReference>
<organism evidence="3 4">
    <name type="scientific">Pelagihabitans pacificus</name>
    <dbReference type="NCBI Taxonomy" id="2696054"/>
    <lineage>
        <taxon>Bacteria</taxon>
        <taxon>Pseudomonadati</taxon>
        <taxon>Bacteroidota</taxon>
        <taxon>Flavobacteriia</taxon>
        <taxon>Flavobacteriales</taxon>
        <taxon>Flavobacteriaceae</taxon>
        <taxon>Pelagihabitans</taxon>
    </lineage>
</organism>
<reference evidence="3" key="1">
    <citation type="submission" date="2019-07" db="EMBL/GenBank/DDBJ databases">
        <authorList>
            <person name="De-Chao Zhang Q."/>
        </authorList>
    </citation>
    <scope>NUCLEOTIDE SEQUENCE</scope>
    <source>
        <strain evidence="3">TP-CH-4</strain>
    </source>
</reference>
<sequence length="184" mass="19807">MKCTAHLLFLCSLFAFTTSAFAQSNHSEPSGMNPEESIITNTKNSDNHKTLLTAVRAANLEAILGSEGPFTVFAPSDRAFNKFSKDRITRLMKPENKKELHALLTYHIVAGNITASHILKAMCRGKGKATFTTVQGDIITATMNGIDIILTDSSGNTAKITSADANQCNGVIHEIDSVILPGKI</sequence>
<accession>A0A967AUI0</accession>
<evidence type="ECO:0000259" key="2">
    <source>
        <dbReference type="PROSITE" id="PS50213"/>
    </source>
</evidence>
<dbReference type="PANTHER" id="PTHR10900:SF77">
    <property type="entry name" value="FI19380P1"/>
    <property type="match status" value="1"/>
</dbReference>
<evidence type="ECO:0000256" key="1">
    <source>
        <dbReference type="SAM" id="SignalP"/>
    </source>
</evidence>
<dbReference type="Proteomes" id="UP000707206">
    <property type="component" value="Unassembled WGS sequence"/>
</dbReference>
<dbReference type="PANTHER" id="PTHR10900">
    <property type="entry name" value="PERIOSTIN-RELATED"/>
    <property type="match status" value="1"/>
</dbReference>
<feature type="signal peptide" evidence="1">
    <location>
        <begin position="1"/>
        <end position="22"/>
    </location>
</feature>
<feature type="chain" id="PRO_5037559943" evidence="1">
    <location>
        <begin position="23"/>
        <end position="184"/>
    </location>
</feature>
<dbReference type="InterPro" id="IPR036378">
    <property type="entry name" value="FAS1_dom_sf"/>
</dbReference>